<dbReference type="Proteomes" id="UP000001996">
    <property type="component" value="Unassembled WGS sequence"/>
</dbReference>
<protein>
    <submittedName>
        <fullName evidence="2">Uncharacterized protein</fullName>
    </submittedName>
</protein>
<feature type="compositionally biased region" description="Basic and acidic residues" evidence="1">
    <location>
        <begin position="288"/>
        <end position="306"/>
    </location>
</feature>
<feature type="compositionally biased region" description="Low complexity" evidence="1">
    <location>
        <begin position="88"/>
        <end position="106"/>
    </location>
</feature>
<feature type="compositionally biased region" description="Acidic residues" evidence="1">
    <location>
        <begin position="229"/>
        <end position="249"/>
    </location>
</feature>
<gene>
    <name evidence="2" type="ORF">LELG_05554</name>
</gene>
<evidence type="ECO:0000313" key="2">
    <source>
        <dbReference type="EMBL" id="EDK47373.1"/>
    </source>
</evidence>
<feature type="compositionally biased region" description="Low complexity" evidence="1">
    <location>
        <begin position="432"/>
        <end position="441"/>
    </location>
</feature>
<proteinExistence type="predicted"/>
<dbReference type="HOGENOM" id="CLU_467735_0_0_1"/>
<feature type="region of interest" description="Disordered" evidence="1">
    <location>
        <begin position="540"/>
        <end position="583"/>
    </location>
</feature>
<feature type="region of interest" description="Disordered" evidence="1">
    <location>
        <begin position="66"/>
        <end position="109"/>
    </location>
</feature>
<dbReference type="KEGG" id="lel:PVL30_005083"/>
<dbReference type="eggNOG" id="ENOG502S0RT">
    <property type="taxonomic scope" value="Eukaryota"/>
</dbReference>
<evidence type="ECO:0000256" key="1">
    <source>
        <dbReference type="SAM" id="MobiDB-lite"/>
    </source>
</evidence>
<feature type="compositionally biased region" description="Basic and acidic residues" evidence="1">
    <location>
        <begin position="386"/>
        <end position="408"/>
    </location>
</feature>
<dbReference type="InParanoid" id="A5E7G5"/>
<dbReference type="GeneID" id="5230346"/>
<dbReference type="AlphaFoldDB" id="A5E7G5"/>
<feature type="region of interest" description="Disordered" evidence="1">
    <location>
        <begin position="1"/>
        <end position="21"/>
    </location>
</feature>
<feature type="compositionally biased region" description="Polar residues" evidence="1">
    <location>
        <begin position="549"/>
        <end position="558"/>
    </location>
</feature>
<accession>A5E7G5</accession>
<reference evidence="2 3" key="1">
    <citation type="journal article" date="2009" name="Nature">
        <title>Evolution of pathogenicity and sexual reproduction in eight Candida genomes.</title>
        <authorList>
            <person name="Butler G."/>
            <person name="Rasmussen M.D."/>
            <person name="Lin M.F."/>
            <person name="Santos M.A."/>
            <person name="Sakthikumar S."/>
            <person name="Munro C.A."/>
            <person name="Rheinbay E."/>
            <person name="Grabherr M."/>
            <person name="Forche A."/>
            <person name="Reedy J.L."/>
            <person name="Agrafioti I."/>
            <person name="Arnaud M.B."/>
            <person name="Bates S."/>
            <person name="Brown A.J."/>
            <person name="Brunke S."/>
            <person name="Costanzo M.C."/>
            <person name="Fitzpatrick D.A."/>
            <person name="de Groot P.W."/>
            <person name="Harris D."/>
            <person name="Hoyer L.L."/>
            <person name="Hube B."/>
            <person name="Klis F.M."/>
            <person name="Kodira C."/>
            <person name="Lennard N."/>
            <person name="Logue M.E."/>
            <person name="Martin R."/>
            <person name="Neiman A.M."/>
            <person name="Nikolaou E."/>
            <person name="Quail M.A."/>
            <person name="Quinn J."/>
            <person name="Santos M.C."/>
            <person name="Schmitzberger F.F."/>
            <person name="Sherlock G."/>
            <person name="Shah P."/>
            <person name="Silverstein K.A."/>
            <person name="Skrzypek M.S."/>
            <person name="Soll D."/>
            <person name="Staggs R."/>
            <person name="Stansfield I."/>
            <person name="Stumpf M.P."/>
            <person name="Sudbery P.E."/>
            <person name="Srikantha T."/>
            <person name="Zeng Q."/>
            <person name="Berman J."/>
            <person name="Berriman M."/>
            <person name="Heitman J."/>
            <person name="Gow N.A."/>
            <person name="Lorenz M.C."/>
            <person name="Birren B.W."/>
            <person name="Kellis M."/>
            <person name="Cuomo C.A."/>
        </authorList>
    </citation>
    <scope>NUCLEOTIDE SEQUENCE [LARGE SCALE GENOMIC DNA]</scope>
    <source>
        <strain evidence="3">ATCC 11503 / BCRC 21390 / CBS 2605 / JCM 1781 / NBRC 1676 / NRRL YB-4239</strain>
    </source>
</reference>
<keyword evidence="3" id="KW-1185">Reference proteome</keyword>
<dbReference type="VEuPathDB" id="FungiDB:LELG_05554"/>
<evidence type="ECO:0000313" key="3">
    <source>
        <dbReference type="Proteomes" id="UP000001996"/>
    </source>
</evidence>
<dbReference type="OrthoDB" id="4093878at2759"/>
<feature type="region of interest" description="Disordered" evidence="1">
    <location>
        <begin position="422"/>
        <end position="454"/>
    </location>
</feature>
<feature type="region of interest" description="Disordered" evidence="1">
    <location>
        <begin position="273"/>
        <end position="354"/>
    </location>
</feature>
<sequence>MSYYFYQPQQQKPRELETDQDEGLDLNSLLSLLHQEQFNQHQSHPFYQPIAAPQHFYQQHPYYHQSFHQQPYQRKQPKQKLPPPPQQQPQQQQQQHQQQQQQALPPSARPRVVKKLETEDEFQIQIYKPYGNFNNYEVQVIRQQPPLIKIVISGPRLDNFKVENTFNLNYIDIDNINWRWNKRENILSLNIPKKLHYIHLNVEDVLNCLFGGHVFEPESKELQFGHNYEEEEEEADEEQEDDSEDETLEDHEKIIREAANALKNQFVITPINGSASAEKKDNKKKKNRNEEAQAKAKAKAEDEAAKAKAKAKAEEEEANAKAKAKAKAEEEEAKAKAKAKAEEEKAKAKAEAIAQRKREILAQQKEAEAKVKQAQLELERLVQQQHELEKQHKSKEAHEVESKEHVLESLIRDEEDKIYENEQEQISQFLSQQNQSKTQSKTQKENQKQQQQQQQDFLNQFFGFNLGPALNEYLAHAPIQNQTAKLTQQKHLNQKQNSQRPTRPVKPAKLEKLKLHIINNNEVLNSSKLTGTNLNEALEPKTPILNGKEGNSSKSNTIPKRYSPSMEDVEDEESIMWRKKFDH</sequence>
<feature type="compositionally biased region" description="Basic and acidic residues" evidence="1">
    <location>
        <begin position="333"/>
        <end position="354"/>
    </location>
</feature>
<name>A5E7G5_LODEL</name>
<organism evidence="2 3">
    <name type="scientific">Lodderomyces elongisporus (strain ATCC 11503 / CBS 2605 / JCM 1781 / NBRC 1676 / NRRL YB-4239)</name>
    <name type="common">Yeast</name>
    <name type="synonym">Saccharomyces elongisporus</name>
    <dbReference type="NCBI Taxonomy" id="379508"/>
    <lineage>
        <taxon>Eukaryota</taxon>
        <taxon>Fungi</taxon>
        <taxon>Dikarya</taxon>
        <taxon>Ascomycota</taxon>
        <taxon>Saccharomycotina</taxon>
        <taxon>Pichiomycetes</taxon>
        <taxon>Debaryomycetaceae</taxon>
        <taxon>Candida/Lodderomyces clade</taxon>
        <taxon>Lodderomyces</taxon>
    </lineage>
</organism>
<dbReference type="STRING" id="379508.A5E7G5"/>
<feature type="region of interest" description="Disordered" evidence="1">
    <location>
        <begin position="221"/>
        <end position="249"/>
    </location>
</feature>
<feature type="region of interest" description="Disordered" evidence="1">
    <location>
        <begin position="385"/>
        <end position="408"/>
    </location>
</feature>
<feature type="compositionally biased region" description="Polar residues" evidence="1">
    <location>
        <begin position="486"/>
        <end position="501"/>
    </location>
</feature>
<feature type="region of interest" description="Disordered" evidence="1">
    <location>
        <begin position="486"/>
        <end position="505"/>
    </location>
</feature>
<dbReference type="EMBL" id="CH981533">
    <property type="protein sequence ID" value="EDK47373.1"/>
    <property type="molecule type" value="Genomic_DNA"/>
</dbReference>